<name>K1UN03_9ZZZZ</name>
<accession>K1UN03</accession>
<evidence type="ECO:0000313" key="1">
    <source>
        <dbReference type="EMBL" id="EKC81624.1"/>
    </source>
</evidence>
<dbReference type="AlphaFoldDB" id="K1UN03"/>
<dbReference type="EMBL" id="AJWY01000110">
    <property type="protein sequence ID" value="EKC81624.1"/>
    <property type="molecule type" value="Genomic_DNA"/>
</dbReference>
<reference evidence="1" key="1">
    <citation type="journal article" date="2013" name="Environ. Microbiol.">
        <title>Microbiota from the distal guts of lean and obese adolescents exhibit partial functional redundancy besides clear differences in community structure.</title>
        <authorList>
            <person name="Ferrer M."/>
            <person name="Ruiz A."/>
            <person name="Lanza F."/>
            <person name="Haange S.B."/>
            <person name="Oberbach A."/>
            <person name="Till H."/>
            <person name="Bargiela R."/>
            <person name="Campoy C."/>
            <person name="Segura M.T."/>
            <person name="Richter M."/>
            <person name="von Bergen M."/>
            <person name="Seifert J."/>
            <person name="Suarez A."/>
        </authorList>
    </citation>
    <scope>NUCLEOTIDE SEQUENCE</scope>
</reference>
<protein>
    <submittedName>
        <fullName evidence="1">Uncharacterized protein</fullName>
    </submittedName>
</protein>
<sequence>PELAKANMRVYVCCASGFTGIDGQIGGDSAYAK</sequence>
<comment type="caution">
    <text evidence="1">The sequence shown here is derived from an EMBL/GenBank/DDBJ whole genome shotgun (WGS) entry which is preliminary data.</text>
</comment>
<feature type="non-terminal residue" evidence="1">
    <location>
        <position position="1"/>
    </location>
</feature>
<organism evidence="1">
    <name type="scientific">human gut metagenome</name>
    <dbReference type="NCBI Taxonomy" id="408170"/>
    <lineage>
        <taxon>unclassified sequences</taxon>
        <taxon>metagenomes</taxon>
        <taxon>organismal metagenomes</taxon>
    </lineage>
</organism>
<gene>
    <name evidence="1" type="ORF">LEA_00152</name>
</gene>
<proteinExistence type="predicted"/>